<dbReference type="KEGG" id="bsed:DN745_10665"/>
<organism evidence="2 3">
    <name type="scientific">Bradymonas sediminis</name>
    <dbReference type="NCBI Taxonomy" id="1548548"/>
    <lineage>
        <taxon>Bacteria</taxon>
        <taxon>Deltaproteobacteria</taxon>
        <taxon>Bradymonadales</taxon>
        <taxon>Bradymonadaceae</taxon>
        <taxon>Bradymonas</taxon>
    </lineage>
</organism>
<dbReference type="SUPFAM" id="SSF53649">
    <property type="entry name" value="Alkaline phosphatase-like"/>
    <property type="match status" value="1"/>
</dbReference>
<evidence type="ECO:0000313" key="2">
    <source>
        <dbReference type="EMBL" id="AWV89774.1"/>
    </source>
</evidence>
<evidence type="ECO:0000313" key="3">
    <source>
        <dbReference type="Proteomes" id="UP000249799"/>
    </source>
</evidence>
<dbReference type="OrthoDB" id="5500422at2"/>
<sequence>MPSTDDTELAQASDTGAPSDLSLLLHDALLVSLAALFALLFGGVVYQFYETDAALFWNPNLLAATGYIWLPSIGATLFICGMRRALIGARSFNKRVMLAVLTLVYGLGFSGVLYFLGRALGLQDFWLFAGVGALLLVYPILRFASERPGLCSVLMLTLPGMLLGAAGVSWLEQRYLLVESLGDQFMDPNAQLLTVLALLVVASGAALVPHFADLAMREILRTHTRLAAATSGILLLGALALSWLNRAILVPRLYLETHLVLGFFEWLLVLGALGWLSVLSPSYTRPTGKNLRPKLAILGFLILGSHGLLFFAPSSPGQPIPRRSDYLAELFAQPYLLVFDKDEDGYLPAYLGGADCDNARASVNPLAREVLADGVDDNCRNGDAPAEEVAPAAVLPGGNARLVIVISVDMLRPDFMQVYGAEHATTPYLHAHRDEWTRFERAYTSGGITTLALPSLLRGRIPLAIDFEPAYRTLDFRYVFSDKDNDINRVFASPRADKHPTIGDIFRQAGLPTRAIVDDGPAGIFQKGFGFETGFDTFHYPNLPEGPGPEAWNLDALTDTAVSLIEDGKAEGFWWLHIYDPHAADPPCRDFDTTPGLGCYRDAILDADQAIGRIAEALRAAGQWDDTALFITSDHGEALGEHGLSHHGLDSYEEFVRIPLLAKYPAGTPTGEVVTRPVSLIDVSTTALGVAGLQPPASFQGEDLRRLTEGAKRRFPVISQLLITNTMGAPYRQQTLLIDGSARLMLDRVTHKTWLFDIADDPGQKSPLIVNGVGAPDAQSKADALRQELLDALNAMEAVGPESRATKFP</sequence>
<dbReference type="InterPro" id="IPR000917">
    <property type="entry name" value="Sulfatase_N"/>
</dbReference>
<keyword evidence="3" id="KW-1185">Reference proteome</keyword>
<dbReference type="Proteomes" id="UP000249799">
    <property type="component" value="Chromosome"/>
</dbReference>
<dbReference type="Pfam" id="PF00884">
    <property type="entry name" value="Sulfatase"/>
    <property type="match status" value="1"/>
</dbReference>
<dbReference type="PANTHER" id="PTHR42693:SF33">
    <property type="entry name" value="ARYLSULFATASE"/>
    <property type="match status" value="1"/>
</dbReference>
<evidence type="ECO:0000256" key="1">
    <source>
        <dbReference type="ARBA" id="ARBA00008779"/>
    </source>
</evidence>
<reference evidence="2 3" key="1">
    <citation type="submission" date="2018-06" db="EMBL/GenBank/DDBJ databases">
        <title>Lujinxingia sediminis gen. nov. sp. nov., a new facultative anaerobic member of the class Deltaproteobacteria, and proposal of Lujinxingaceae fam. nov.</title>
        <authorList>
            <person name="Guo L.-Y."/>
            <person name="Li C.-M."/>
            <person name="Wang S."/>
            <person name="Du Z.-J."/>
        </authorList>
    </citation>
    <scope>NUCLEOTIDE SEQUENCE [LARGE SCALE GENOMIC DNA]</scope>
    <source>
        <strain evidence="2 3">FA350</strain>
    </source>
</reference>
<dbReference type="Gene3D" id="3.40.720.10">
    <property type="entry name" value="Alkaline Phosphatase, subunit A"/>
    <property type="match status" value="1"/>
</dbReference>
<dbReference type="AlphaFoldDB" id="A0A2Z4FM70"/>
<accession>A0A2Z4FM70</accession>
<dbReference type="GO" id="GO:0004065">
    <property type="term" value="F:arylsulfatase activity"/>
    <property type="evidence" value="ECO:0007669"/>
    <property type="project" value="TreeGrafter"/>
</dbReference>
<dbReference type="InterPro" id="IPR050738">
    <property type="entry name" value="Sulfatase"/>
</dbReference>
<dbReference type="InterPro" id="IPR017850">
    <property type="entry name" value="Alkaline_phosphatase_core_sf"/>
</dbReference>
<name>A0A2Z4FM70_9DELT</name>
<dbReference type="RefSeq" id="WP_111334693.1">
    <property type="nucleotide sequence ID" value="NZ_CP030032.1"/>
</dbReference>
<protein>
    <submittedName>
        <fullName evidence="2">Uncharacterized protein</fullName>
    </submittedName>
</protein>
<gene>
    <name evidence="2" type="ORF">DN745_10665</name>
</gene>
<dbReference type="EMBL" id="CP030032">
    <property type="protein sequence ID" value="AWV89774.1"/>
    <property type="molecule type" value="Genomic_DNA"/>
</dbReference>
<comment type="similarity">
    <text evidence="1">Belongs to the sulfatase family.</text>
</comment>
<dbReference type="CDD" id="cd16148">
    <property type="entry name" value="sulfatase_like"/>
    <property type="match status" value="1"/>
</dbReference>
<dbReference type="PANTHER" id="PTHR42693">
    <property type="entry name" value="ARYLSULFATASE FAMILY MEMBER"/>
    <property type="match status" value="1"/>
</dbReference>
<proteinExistence type="inferred from homology"/>